<dbReference type="EMBL" id="JAHGAV010000605">
    <property type="protein sequence ID" value="KAG6924396.1"/>
    <property type="molecule type" value="Genomic_DNA"/>
</dbReference>
<dbReference type="AlphaFoldDB" id="A0A8T1S621"/>
<comment type="caution">
    <text evidence="1">The sequence shown here is derived from an EMBL/GenBank/DDBJ whole genome shotgun (WGS) entry which is preliminary data.</text>
</comment>
<evidence type="ECO:0000313" key="2">
    <source>
        <dbReference type="Proteomes" id="UP000765507"/>
    </source>
</evidence>
<gene>
    <name evidence="1" type="primary">TFF2</name>
    <name evidence="1" type="ORF">G0U57_017581</name>
</gene>
<evidence type="ECO:0000313" key="1">
    <source>
        <dbReference type="EMBL" id="KAG6924396.1"/>
    </source>
</evidence>
<proteinExistence type="predicted"/>
<dbReference type="Proteomes" id="UP000765507">
    <property type="component" value="Unassembled WGS sequence"/>
</dbReference>
<keyword evidence="2" id="KW-1185">Reference proteome</keyword>
<protein>
    <submittedName>
        <fullName evidence="1">Trefoil factor 2</fullName>
    </submittedName>
</protein>
<reference evidence="1 2" key="1">
    <citation type="journal article" date="2020" name="G3 (Bethesda)">
        <title>Draft Genome of the Common Snapping Turtle, Chelydra serpentina, a Model for Phenotypic Plasticity in Reptiles.</title>
        <authorList>
            <person name="Das D."/>
            <person name="Singh S.K."/>
            <person name="Bierstedt J."/>
            <person name="Erickson A."/>
            <person name="Galli G.L.J."/>
            <person name="Crossley D.A. 2nd"/>
            <person name="Rhen T."/>
        </authorList>
    </citation>
    <scope>NUCLEOTIDE SEQUENCE [LARGE SCALE GENOMIC DNA]</scope>
    <source>
        <strain evidence="1">KW</strain>
    </source>
</reference>
<sequence>MCYGRKRKKELWFFRHFSNRMRN</sequence>
<organism evidence="1 2">
    <name type="scientific">Chelydra serpentina</name>
    <name type="common">Snapping turtle</name>
    <name type="synonym">Testudo serpentina</name>
    <dbReference type="NCBI Taxonomy" id="8475"/>
    <lineage>
        <taxon>Eukaryota</taxon>
        <taxon>Metazoa</taxon>
        <taxon>Chordata</taxon>
        <taxon>Craniata</taxon>
        <taxon>Vertebrata</taxon>
        <taxon>Euteleostomi</taxon>
        <taxon>Archelosauria</taxon>
        <taxon>Testudinata</taxon>
        <taxon>Testudines</taxon>
        <taxon>Cryptodira</taxon>
        <taxon>Durocryptodira</taxon>
        <taxon>Americhelydia</taxon>
        <taxon>Chelydroidea</taxon>
        <taxon>Chelydridae</taxon>
        <taxon>Chelydra</taxon>
    </lineage>
</organism>
<name>A0A8T1S621_CHESE</name>
<dbReference type="OrthoDB" id="10051464at2759"/>
<accession>A0A8T1S621</accession>